<dbReference type="Pfam" id="PF02776">
    <property type="entry name" value="TPP_enzyme_N"/>
    <property type="match status" value="1"/>
</dbReference>
<sequence>MSDQLQMTDGMHIIVEALKQNNIDTIYGVVGIPVTDMARHAQAEGIRYIGFRHEQSAGYAAAASGFLTQKTGDLPDSFCARIPQWFDPHWPTQR</sequence>
<evidence type="ECO:0000256" key="4">
    <source>
        <dbReference type="ARBA" id="ARBA00023239"/>
    </source>
</evidence>
<comment type="cofactor">
    <cofactor evidence="1">
        <name>thiamine diphosphate</name>
        <dbReference type="ChEBI" id="CHEBI:58937"/>
    </cofactor>
</comment>
<evidence type="ECO:0000259" key="5">
    <source>
        <dbReference type="Pfam" id="PF02776"/>
    </source>
</evidence>
<dbReference type="Gene3D" id="3.40.50.970">
    <property type="match status" value="1"/>
</dbReference>
<evidence type="ECO:0000256" key="2">
    <source>
        <dbReference type="ARBA" id="ARBA00022723"/>
    </source>
</evidence>
<dbReference type="GO" id="GO:0008949">
    <property type="term" value="F:oxalyl-CoA decarboxylase activity"/>
    <property type="evidence" value="ECO:0007669"/>
    <property type="project" value="UniProtKB-EC"/>
</dbReference>
<reference evidence="6 7" key="1">
    <citation type="submission" date="2018-06" db="EMBL/GenBank/DDBJ databases">
        <authorList>
            <consortium name="Pathogen Informatics"/>
            <person name="Doyle S."/>
        </authorList>
    </citation>
    <scope>NUCLEOTIDE SEQUENCE [LARGE SCALE GENOMIC DNA]</scope>
    <source>
        <strain evidence="6 7">NCTC10418</strain>
    </source>
</reference>
<organism evidence="6 7">
    <name type="scientific">Escherichia coli</name>
    <dbReference type="NCBI Taxonomy" id="562"/>
    <lineage>
        <taxon>Bacteria</taxon>
        <taxon>Pseudomonadati</taxon>
        <taxon>Pseudomonadota</taxon>
        <taxon>Gammaproteobacteria</taxon>
        <taxon>Enterobacterales</taxon>
        <taxon>Enterobacteriaceae</taxon>
        <taxon>Escherichia</taxon>
    </lineage>
</organism>
<evidence type="ECO:0000313" key="6">
    <source>
        <dbReference type="EMBL" id="STE84697.1"/>
    </source>
</evidence>
<dbReference type="InterPro" id="IPR045025">
    <property type="entry name" value="HACL1-like"/>
</dbReference>
<evidence type="ECO:0000313" key="7">
    <source>
        <dbReference type="Proteomes" id="UP000255460"/>
    </source>
</evidence>
<keyword evidence="4 6" id="KW-0456">Lyase</keyword>
<dbReference type="GO" id="GO:0046872">
    <property type="term" value="F:metal ion binding"/>
    <property type="evidence" value="ECO:0007669"/>
    <property type="project" value="UniProtKB-KW"/>
</dbReference>
<evidence type="ECO:0000256" key="3">
    <source>
        <dbReference type="ARBA" id="ARBA00022842"/>
    </source>
</evidence>
<dbReference type="InterPro" id="IPR029061">
    <property type="entry name" value="THDP-binding"/>
</dbReference>
<dbReference type="SUPFAM" id="SSF52518">
    <property type="entry name" value="Thiamin diphosphate-binding fold (THDP-binding)"/>
    <property type="match status" value="1"/>
</dbReference>
<name>A0A376KRT0_ECOLX</name>
<proteinExistence type="predicted"/>
<dbReference type="InterPro" id="IPR012001">
    <property type="entry name" value="Thiamin_PyroP_enz_TPP-bd_dom"/>
</dbReference>
<dbReference type="CDD" id="cd07035">
    <property type="entry name" value="TPP_PYR_POX_like"/>
    <property type="match status" value="1"/>
</dbReference>
<dbReference type="EC" id="4.1.1.8" evidence="6"/>
<accession>A0A376KRT0</accession>
<dbReference type="PANTHER" id="PTHR43710:SF2">
    <property type="entry name" value="2-HYDROXYACYL-COA LYASE 1"/>
    <property type="match status" value="1"/>
</dbReference>
<dbReference type="GO" id="GO:0030976">
    <property type="term" value="F:thiamine pyrophosphate binding"/>
    <property type="evidence" value="ECO:0007669"/>
    <property type="project" value="InterPro"/>
</dbReference>
<dbReference type="PANTHER" id="PTHR43710">
    <property type="entry name" value="2-HYDROXYACYL-COA LYASE"/>
    <property type="match status" value="1"/>
</dbReference>
<keyword evidence="2" id="KW-0479">Metal-binding</keyword>
<evidence type="ECO:0000256" key="1">
    <source>
        <dbReference type="ARBA" id="ARBA00001964"/>
    </source>
</evidence>
<dbReference type="AlphaFoldDB" id="A0A376KRT0"/>
<keyword evidence="3" id="KW-0460">Magnesium</keyword>
<dbReference type="GO" id="GO:0001561">
    <property type="term" value="P:fatty acid alpha-oxidation"/>
    <property type="evidence" value="ECO:0007669"/>
    <property type="project" value="TreeGrafter"/>
</dbReference>
<protein>
    <submittedName>
        <fullName evidence="6">Oxalyl-CoA decarboxylase</fullName>
        <ecNumber evidence="6">4.1.1.8</ecNumber>
    </submittedName>
</protein>
<gene>
    <name evidence="6" type="primary">oxc_1</name>
    <name evidence="6" type="ORF">NCTC10418_02400</name>
</gene>
<dbReference type="EMBL" id="UFZQ01000001">
    <property type="protein sequence ID" value="STE84697.1"/>
    <property type="molecule type" value="Genomic_DNA"/>
</dbReference>
<feature type="domain" description="Thiamine pyrophosphate enzyme N-terminal TPP-binding" evidence="5">
    <location>
        <begin position="9"/>
        <end position="72"/>
    </location>
</feature>
<dbReference type="GO" id="GO:0033611">
    <property type="term" value="P:oxalate catabolic process"/>
    <property type="evidence" value="ECO:0007669"/>
    <property type="project" value="TreeGrafter"/>
</dbReference>
<dbReference type="Proteomes" id="UP000255460">
    <property type="component" value="Unassembled WGS sequence"/>
</dbReference>